<evidence type="ECO:0000313" key="3">
    <source>
        <dbReference type="Proteomes" id="UP000005207"/>
    </source>
</evidence>
<reference evidence="3" key="1">
    <citation type="submission" date="2012-01" db="EMBL/GenBank/DDBJ databases">
        <title>The Genome Sequence of Oreochromis niloticus (Nile Tilapia).</title>
        <authorList>
            <consortium name="Broad Institute Genome Assembly Team"/>
            <consortium name="Broad Institute Sequencing Platform"/>
            <person name="Di Palma F."/>
            <person name="Johnson J."/>
            <person name="Lander E.S."/>
            <person name="Lindblad-Toh K."/>
        </authorList>
    </citation>
    <scope>NUCLEOTIDE SEQUENCE [LARGE SCALE GENOMIC DNA]</scope>
</reference>
<protein>
    <submittedName>
        <fullName evidence="2">Uncharacterized protein</fullName>
    </submittedName>
</protein>
<proteinExistence type="predicted"/>
<accession>A0A669D0A0</accession>
<keyword evidence="1" id="KW-1133">Transmembrane helix</keyword>
<feature type="transmembrane region" description="Helical" evidence="1">
    <location>
        <begin position="7"/>
        <end position="29"/>
    </location>
</feature>
<reference evidence="2" key="3">
    <citation type="submission" date="2025-09" db="UniProtKB">
        <authorList>
            <consortium name="Ensembl"/>
        </authorList>
    </citation>
    <scope>IDENTIFICATION</scope>
</reference>
<name>A0A669D0A0_ORENI</name>
<keyword evidence="3" id="KW-1185">Reference proteome</keyword>
<dbReference type="InParanoid" id="A0A669D0A0"/>
<keyword evidence="1" id="KW-0472">Membrane</keyword>
<dbReference type="Proteomes" id="UP000005207">
    <property type="component" value="Linkage group LG3"/>
</dbReference>
<keyword evidence="1" id="KW-0812">Transmembrane</keyword>
<evidence type="ECO:0000313" key="2">
    <source>
        <dbReference type="Ensembl" id="ENSONIP00000053866.1"/>
    </source>
</evidence>
<dbReference type="AlphaFoldDB" id="A0A669D0A0"/>
<organism evidence="2 3">
    <name type="scientific">Oreochromis niloticus</name>
    <name type="common">Nile tilapia</name>
    <name type="synonym">Tilapia nilotica</name>
    <dbReference type="NCBI Taxonomy" id="8128"/>
    <lineage>
        <taxon>Eukaryota</taxon>
        <taxon>Metazoa</taxon>
        <taxon>Chordata</taxon>
        <taxon>Craniata</taxon>
        <taxon>Vertebrata</taxon>
        <taxon>Euteleostomi</taxon>
        <taxon>Actinopterygii</taxon>
        <taxon>Neopterygii</taxon>
        <taxon>Teleostei</taxon>
        <taxon>Neoteleostei</taxon>
        <taxon>Acanthomorphata</taxon>
        <taxon>Ovalentaria</taxon>
        <taxon>Cichlomorphae</taxon>
        <taxon>Cichliformes</taxon>
        <taxon>Cichlidae</taxon>
        <taxon>African cichlids</taxon>
        <taxon>Pseudocrenilabrinae</taxon>
        <taxon>Oreochromini</taxon>
        <taxon>Oreochromis</taxon>
    </lineage>
</organism>
<sequence>MKFLQRSLMLHSVGLAASMGTITASWLLFQTTGDSTYPSLTGPFMFLMIEWLLSSMNSTRTCVHCPWEPVLPRTLVTLASLMGCTRLVSMSSA</sequence>
<dbReference type="GeneTree" id="ENSGT00960000190059"/>
<reference evidence="2" key="2">
    <citation type="submission" date="2025-08" db="UniProtKB">
        <authorList>
            <consortium name="Ensembl"/>
        </authorList>
    </citation>
    <scope>IDENTIFICATION</scope>
</reference>
<evidence type="ECO:0000256" key="1">
    <source>
        <dbReference type="SAM" id="Phobius"/>
    </source>
</evidence>
<dbReference type="Ensembl" id="ENSONIT00000087102.1">
    <property type="protein sequence ID" value="ENSONIP00000053866.1"/>
    <property type="gene ID" value="ENSONIG00000040315.1"/>
</dbReference>